<dbReference type="GO" id="GO:0003684">
    <property type="term" value="F:damaged DNA binding"/>
    <property type="evidence" value="ECO:0007669"/>
    <property type="project" value="InterPro"/>
</dbReference>
<name>A0AAD9GFC6_BABDI</name>
<dbReference type="PANTHER" id="PTHR10242">
    <property type="entry name" value="8-OXOGUANINE DNA GLYCOSYLASE"/>
    <property type="match status" value="1"/>
</dbReference>
<evidence type="ECO:0000256" key="6">
    <source>
        <dbReference type="ARBA" id="ARBA00023239"/>
    </source>
</evidence>
<evidence type="ECO:0000256" key="9">
    <source>
        <dbReference type="ARBA" id="ARBA00044632"/>
    </source>
</evidence>
<gene>
    <name evidence="11" type="ORF">X943_001877</name>
</gene>
<dbReference type="InterPro" id="IPR023170">
    <property type="entry name" value="HhH_base_excis_C"/>
</dbReference>
<dbReference type="GO" id="GO:0140078">
    <property type="term" value="F:class I DNA-(apurinic or apyrimidinic site) endonuclease activity"/>
    <property type="evidence" value="ECO:0007669"/>
    <property type="project" value="UniProtKB-EC"/>
</dbReference>
<comment type="caution">
    <text evidence="11">The sequence shown here is derived from an EMBL/GenBank/DDBJ whole genome shotgun (WGS) entry which is preliminary data.</text>
</comment>
<organism evidence="11 12">
    <name type="scientific">Babesia divergens</name>
    <dbReference type="NCBI Taxonomy" id="32595"/>
    <lineage>
        <taxon>Eukaryota</taxon>
        <taxon>Sar</taxon>
        <taxon>Alveolata</taxon>
        <taxon>Apicomplexa</taxon>
        <taxon>Aconoidasida</taxon>
        <taxon>Piroplasmida</taxon>
        <taxon>Babesiidae</taxon>
        <taxon>Babesia</taxon>
    </lineage>
</organism>
<evidence type="ECO:0000256" key="3">
    <source>
        <dbReference type="ARBA" id="ARBA00022763"/>
    </source>
</evidence>
<evidence type="ECO:0000256" key="7">
    <source>
        <dbReference type="ARBA" id="ARBA00023268"/>
    </source>
</evidence>
<dbReference type="EC" id="4.2.99.18" evidence="2"/>
<dbReference type="GO" id="GO:0006285">
    <property type="term" value="P:base-excision repair, AP site formation"/>
    <property type="evidence" value="ECO:0007669"/>
    <property type="project" value="TreeGrafter"/>
</dbReference>
<comment type="similarity">
    <text evidence="1">Belongs to the type-1 OGG1 family.</text>
</comment>
<dbReference type="PANTHER" id="PTHR10242:SF2">
    <property type="entry name" value="N-GLYCOSYLASE_DNA LYASE"/>
    <property type="match status" value="1"/>
</dbReference>
<evidence type="ECO:0000256" key="8">
    <source>
        <dbReference type="ARBA" id="ARBA00023295"/>
    </source>
</evidence>
<dbReference type="InterPro" id="IPR012904">
    <property type="entry name" value="OGG_N"/>
</dbReference>
<dbReference type="Gene3D" id="1.10.340.30">
    <property type="entry name" value="Hypothetical protein, domain 2"/>
    <property type="match status" value="1"/>
</dbReference>
<dbReference type="Proteomes" id="UP001195914">
    <property type="component" value="Unassembled WGS sequence"/>
</dbReference>
<dbReference type="Gene3D" id="3.30.310.40">
    <property type="match status" value="1"/>
</dbReference>
<dbReference type="AlphaFoldDB" id="A0AAD9GFC6"/>
<reference evidence="11" key="1">
    <citation type="journal article" date="2014" name="Nucleic Acids Res.">
        <title>The evolutionary dynamics of variant antigen genes in Babesia reveal a history of genomic innovation underlying host-parasite interaction.</title>
        <authorList>
            <person name="Jackson A.P."/>
            <person name="Otto T.D."/>
            <person name="Darby A."/>
            <person name="Ramaprasad A."/>
            <person name="Xia D."/>
            <person name="Echaide I.E."/>
            <person name="Farber M."/>
            <person name="Gahlot S."/>
            <person name="Gamble J."/>
            <person name="Gupta D."/>
            <person name="Gupta Y."/>
            <person name="Jackson L."/>
            <person name="Malandrin L."/>
            <person name="Malas T.B."/>
            <person name="Moussa E."/>
            <person name="Nair M."/>
            <person name="Reid A.J."/>
            <person name="Sanders M."/>
            <person name="Sharma J."/>
            <person name="Tracey A."/>
            <person name="Quail M.A."/>
            <person name="Weir W."/>
            <person name="Wastling J.M."/>
            <person name="Hall N."/>
            <person name="Willadsen P."/>
            <person name="Lingelbach K."/>
            <person name="Shiels B."/>
            <person name="Tait A."/>
            <person name="Berriman M."/>
            <person name="Allred D.R."/>
            <person name="Pain A."/>
        </authorList>
    </citation>
    <scope>NUCLEOTIDE SEQUENCE</scope>
    <source>
        <strain evidence="11">1802A</strain>
    </source>
</reference>
<keyword evidence="3" id="KW-0227">DNA damage</keyword>
<dbReference type="EMBL" id="JAHBMH010000033">
    <property type="protein sequence ID" value="KAK1937439.1"/>
    <property type="molecule type" value="Genomic_DNA"/>
</dbReference>
<evidence type="ECO:0000256" key="4">
    <source>
        <dbReference type="ARBA" id="ARBA00022801"/>
    </source>
</evidence>
<dbReference type="SUPFAM" id="SSF55945">
    <property type="entry name" value="TATA-box binding protein-like"/>
    <property type="match status" value="1"/>
</dbReference>
<keyword evidence="5" id="KW-0234">DNA repair</keyword>
<reference evidence="11" key="2">
    <citation type="submission" date="2021-05" db="EMBL/GenBank/DDBJ databases">
        <authorList>
            <person name="Pain A."/>
        </authorList>
    </citation>
    <scope>NUCLEOTIDE SEQUENCE</scope>
    <source>
        <strain evidence="11">1802A</strain>
    </source>
</reference>
<keyword evidence="12" id="KW-1185">Reference proteome</keyword>
<evidence type="ECO:0000259" key="10">
    <source>
        <dbReference type="SMART" id="SM00478"/>
    </source>
</evidence>
<evidence type="ECO:0000313" key="11">
    <source>
        <dbReference type="EMBL" id="KAK1937439.1"/>
    </source>
</evidence>
<evidence type="ECO:0000256" key="2">
    <source>
        <dbReference type="ARBA" id="ARBA00012720"/>
    </source>
</evidence>
<feature type="domain" description="HhH-GPD" evidence="10">
    <location>
        <begin position="102"/>
        <end position="272"/>
    </location>
</feature>
<dbReference type="GO" id="GO:0006289">
    <property type="term" value="P:nucleotide-excision repair"/>
    <property type="evidence" value="ECO:0007669"/>
    <property type="project" value="InterPro"/>
</dbReference>
<dbReference type="Gene3D" id="1.10.1670.10">
    <property type="entry name" value="Helix-hairpin-Helix base-excision DNA repair enzymes (C-terminal)"/>
    <property type="match status" value="1"/>
</dbReference>
<dbReference type="GO" id="GO:0034039">
    <property type="term" value="F:8-oxo-7,8-dihydroguanine DNA N-glycosylase activity"/>
    <property type="evidence" value="ECO:0007669"/>
    <property type="project" value="TreeGrafter"/>
</dbReference>
<proteinExistence type="inferred from homology"/>
<accession>A0AAD9GFC6</accession>
<dbReference type="Pfam" id="PF00730">
    <property type="entry name" value="HhH-GPD"/>
    <property type="match status" value="1"/>
</dbReference>
<sequence>MDPSLLLTTGQSFSWKLVAPDLWAGVIHGSALEVRKVEERVEFRVLFGNCSDATIRDYFDLGHVYQLDRKRAPASMLRVVDRLDGVRILQQEPLETLISFICSANNNIKRITKLCFGLRERYGTYIGSKSYDDGLMKFYAFPNLKQLEAATLSEMRALGLGYRATYLSRTISALSEGAFDVLLGLRERPPEEAQPELLKFHGVGRKVADCIMLFGLGKREVVPVDVHVKKIVKEHFGIKVSSDMSYTAAQDAFKSICPKDAGWLQAVLFIDSVLKGTSK</sequence>
<evidence type="ECO:0000256" key="5">
    <source>
        <dbReference type="ARBA" id="ARBA00023204"/>
    </source>
</evidence>
<keyword evidence="6" id="KW-0456">Lyase</keyword>
<dbReference type="SUPFAM" id="SSF48150">
    <property type="entry name" value="DNA-glycosylase"/>
    <property type="match status" value="1"/>
</dbReference>
<dbReference type="InterPro" id="IPR003265">
    <property type="entry name" value="HhH-GPD_domain"/>
</dbReference>
<protein>
    <recommendedName>
        <fullName evidence="2">DNA-(apurinic or apyrimidinic site) lyase</fullName>
        <ecNumber evidence="2">4.2.99.18</ecNumber>
    </recommendedName>
</protein>
<evidence type="ECO:0000313" key="12">
    <source>
        <dbReference type="Proteomes" id="UP001195914"/>
    </source>
</evidence>
<keyword evidence="8" id="KW-0326">Glycosidase</keyword>
<keyword evidence="4" id="KW-0378">Hydrolase</keyword>
<dbReference type="InterPro" id="IPR011257">
    <property type="entry name" value="DNA_glycosylase"/>
</dbReference>
<dbReference type="GO" id="GO:0005634">
    <property type="term" value="C:nucleus"/>
    <property type="evidence" value="ECO:0007669"/>
    <property type="project" value="TreeGrafter"/>
</dbReference>
<evidence type="ECO:0000256" key="1">
    <source>
        <dbReference type="ARBA" id="ARBA00010679"/>
    </source>
</evidence>
<comment type="catalytic activity">
    <reaction evidence="9">
        <text>2'-deoxyribonucleotide-(2'-deoxyribose 5'-phosphate)-2'-deoxyribonucleotide-DNA = a 3'-end 2'-deoxyribonucleotide-(2,3-dehydro-2,3-deoxyribose 5'-phosphate)-DNA + a 5'-end 5'-phospho-2'-deoxyribonucleoside-DNA + H(+)</text>
        <dbReference type="Rhea" id="RHEA:66592"/>
        <dbReference type="Rhea" id="RHEA-COMP:13180"/>
        <dbReference type="Rhea" id="RHEA-COMP:16897"/>
        <dbReference type="Rhea" id="RHEA-COMP:17067"/>
        <dbReference type="ChEBI" id="CHEBI:15378"/>
        <dbReference type="ChEBI" id="CHEBI:136412"/>
        <dbReference type="ChEBI" id="CHEBI:157695"/>
        <dbReference type="ChEBI" id="CHEBI:167181"/>
        <dbReference type="EC" id="4.2.99.18"/>
    </reaction>
</comment>
<dbReference type="SMART" id="SM00478">
    <property type="entry name" value="ENDO3c"/>
    <property type="match status" value="1"/>
</dbReference>
<dbReference type="InterPro" id="IPR052054">
    <property type="entry name" value="Oxidative_DNA_repair_enzyme"/>
</dbReference>
<dbReference type="Pfam" id="PF07934">
    <property type="entry name" value="OGG_N"/>
    <property type="match status" value="1"/>
</dbReference>
<dbReference type="CDD" id="cd00056">
    <property type="entry name" value="ENDO3c"/>
    <property type="match status" value="1"/>
</dbReference>
<keyword evidence="7" id="KW-0511">Multifunctional enzyme</keyword>